<reference evidence="2 3" key="1">
    <citation type="submission" date="2020-09" db="EMBL/GenBank/DDBJ databases">
        <title>Sphingomonas sp., a new species isolated from pork steak.</title>
        <authorList>
            <person name="Heidler von Heilborn D."/>
        </authorList>
    </citation>
    <scope>NUCLEOTIDE SEQUENCE [LARGE SCALE GENOMIC DNA]</scope>
    <source>
        <strain evidence="3">S8-3T</strain>
    </source>
</reference>
<feature type="transmembrane region" description="Helical" evidence="1">
    <location>
        <begin position="184"/>
        <end position="205"/>
    </location>
</feature>
<feature type="transmembrane region" description="Helical" evidence="1">
    <location>
        <begin position="43"/>
        <end position="64"/>
    </location>
</feature>
<keyword evidence="3" id="KW-1185">Reference proteome</keyword>
<gene>
    <name evidence="2" type="ORF">H3Z74_23640</name>
</gene>
<evidence type="ECO:0000256" key="1">
    <source>
        <dbReference type="SAM" id="Phobius"/>
    </source>
</evidence>
<sequence>MIAQLRRLVVPGLVIQAVLVGGGYATGRELVEFFLAMGPASGLAGMALTALMFSVSAMIAFELARRFQAHDYNSFMRLLLGRWRWLFELGYLATLTLVLAIVSAASSELLHRLCGLPPVIGGVLFMLAVAMLVFFGNRMVERVISAWSIIFYLTYGALFFLVLARFGPAMGTAIASEPLRPGATLWNALSYAGYNVPLVPVLIFVARNFATRREALVAGAITGPLVLLPGFAFLLTLSAFYPAILHAPLPISTVLDRLGTPAITVAIQLVVLGALIKTGVGLLHGFNERLARAALERDRPLPPLVRPAVAIILILVAVYAATAIGLVDLIGTGYRYSALYFLAVFITPLLTIGLWRLLRPGHGEP</sequence>
<organism evidence="2 3">
    <name type="scientific">Sphingomonas alpina</name>
    <dbReference type="NCBI Taxonomy" id="653931"/>
    <lineage>
        <taxon>Bacteria</taxon>
        <taxon>Pseudomonadati</taxon>
        <taxon>Pseudomonadota</taxon>
        <taxon>Alphaproteobacteria</taxon>
        <taxon>Sphingomonadales</taxon>
        <taxon>Sphingomonadaceae</taxon>
        <taxon>Sphingomonas</taxon>
    </lineage>
</organism>
<feature type="transmembrane region" description="Helical" evidence="1">
    <location>
        <begin position="304"/>
        <end position="326"/>
    </location>
</feature>
<dbReference type="AlphaFoldDB" id="A0A7H0LIS9"/>
<accession>A0A7H0LIS9</accession>
<feature type="transmembrane region" description="Helical" evidence="1">
    <location>
        <begin position="118"/>
        <end position="136"/>
    </location>
</feature>
<keyword evidence="1" id="KW-0472">Membrane</keyword>
<dbReference type="RefSeq" id="WP_187761893.1">
    <property type="nucleotide sequence ID" value="NZ_CP061038.1"/>
</dbReference>
<evidence type="ECO:0000313" key="2">
    <source>
        <dbReference type="EMBL" id="QNQ09582.1"/>
    </source>
</evidence>
<evidence type="ECO:0000313" key="3">
    <source>
        <dbReference type="Proteomes" id="UP000516148"/>
    </source>
</evidence>
<feature type="transmembrane region" description="Helical" evidence="1">
    <location>
        <begin position="261"/>
        <end position="283"/>
    </location>
</feature>
<feature type="transmembrane region" description="Helical" evidence="1">
    <location>
        <begin position="217"/>
        <end position="241"/>
    </location>
</feature>
<feature type="transmembrane region" description="Helical" evidence="1">
    <location>
        <begin position="338"/>
        <end position="358"/>
    </location>
</feature>
<keyword evidence="1" id="KW-1133">Transmembrane helix</keyword>
<proteinExistence type="predicted"/>
<evidence type="ECO:0008006" key="4">
    <source>
        <dbReference type="Google" id="ProtNLM"/>
    </source>
</evidence>
<protein>
    <recommendedName>
        <fullName evidence="4">Membrane protein YkvI</fullName>
    </recommendedName>
</protein>
<keyword evidence="1" id="KW-0812">Transmembrane</keyword>
<dbReference type="PANTHER" id="PTHR37814">
    <property type="entry name" value="CONSERVED MEMBRANE PROTEIN"/>
    <property type="match status" value="1"/>
</dbReference>
<dbReference type="Proteomes" id="UP000516148">
    <property type="component" value="Chromosome"/>
</dbReference>
<name>A0A7H0LIS9_9SPHN</name>
<feature type="transmembrane region" description="Helical" evidence="1">
    <location>
        <begin position="85"/>
        <end position="106"/>
    </location>
</feature>
<dbReference type="PANTHER" id="PTHR37814:SF1">
    <property type="entry name" value="MEMBRANE PROTEIN"/>
    <property type="match status" value="1"/>
</dbReference>
<dbReference type="EMBL" id="CP061038">
    <property type="protein sequence ID" value="QNQ09582.1"/>
    <property type="molecule type" value="Genomic_DNA"/>
</dbReference>
<dbReference type="KEGG" id="spap:H3Z74_23640"/>
<feature type="transmembrane region" description="Helical" evidence="1">
    <location>
        <begin position="143"/>
        <end position="164"/>
    </location>
</feature>
<dbReference type="InterPro" id="IPR038728">
    <property type="entry name" value="YkvI-like"/>
</dbReference>